<name>A0ABW6BCW7_9SPHI</name>
<comment type="caution">
    <text evidence="1">The sequence shown here is derived from an EMBL/GenBank/DDBJ whole genome shotgun (WGS) entry which is preliminary data.</text>
</comment>
<dbReference type="EMBL" id="JBHUPB010000006">
    <property type="protein sequence ID" value="MFD2967395.1"/>
    <property type="molecule type" value="Genomic_DNA"/>
</dbReference>
<evidence type="ECO:0000313" key="1">
    <source>
        <dbReference type="EMBL" id="MFD2967395.1"/>
    </source>
</evidence>
<dbReference type="Proteomes" id="UP001597525">
    <property type="component" value="Unassembled WGS sequence"/>
</dbReference>
<proteinExistence type="predicted"/>
<accession>A0ABW6BCW7</accession>
<evidence type="ECO:0000313" key="2">
    <source>
        <dbReference type="Proteomes" id="UP001597525"/>
    </source>
</evidence>
<reference evidence="2" key="1">
    <citation type="journal article" date="2019" name="Int. J. Syst. Evol. Microbiol.">
        <title>The Global Catalogue of Microorganisms (GCM) 10K type strain sequencing project: providing services to taxonomists for standard genome sequencing and annotation.</title>
        <authorList>
            <consortium name="The Broad Institute Genomics Platform"/>
            <consortium name="The Broad Institute Genome Sequencing Center for Infectious Disease"/>
            <person name="Wu L."/>
            <person name="Ma J."/>
        </authorList>
    </citation>
    <scope>NUCLEOTIDE SEQUENCE [LARGE SCALE GENOMIC DNA]</scope>
    <source>
        <strain evidence="2">KCTC 22814</strain>
    </source>
</reference>
<keyword evidence="2" id="KW-1185">Reference proteome</keyword>
<organism evidence="1 2">
    <name type="scientific">Sphingobacterium bambusae</name>
    <dbReference type="NCBI Taxonomy" id="662858"/>
    <lineage>
        <taxon>Bacteria</taxon>
        <taxon>Pseudomonadati</taxon>
        <taxon>Bacteroidota</taxon>
        <taxon>Sphingobacteriia</taxon>
        <taxon>Sphingobacteriales</taxon>
        <taxon>Sphingobacteriaceae</taxon>
        <taxon>Sphingobacterium</taxon>
    </lineage>
</organism>
<sequence>MKTALFILAFSLCNGLLYGQTDKLSDRTIRNIQFTKPDTAWKFTPIDTSFYPTNTTKGPFVVEIHPVPIPVASPRMGVQYTTPVKTLSGQGLAPMPGTARLDAYEKAKADSLLANPLYFYNKVIPAK</sequence>
<gene>
    <name evidence="1" type="ORF">ACFS7Y_08350</name>
</gene>
<protein>
    <submittedName>
        <fullName evidence="1">Uncharacterized protein</fullName>
    </submittedName>
</protein>
<dbReference type="RefSeq" id="WP_320186248.1">
    <property type="nucleotide sequence ID" value="NZ_CP138332.1"/>
</dbReference>